<dbReference type="SUPFAM" id="SSF46785">
    <property type="entry name" value="Winged helix' DNA-binding domain"/>
    <property type="match status" value="1"/>
</dbReference>
<dbReference type="EMBL" id="JACJHX010000008">
    <property type="protein sequence ID" value="MBA9027588.1"/>
    <property type="molecule type" value="Genomic_DNA"/>
</dbReference>
<feature type="region of interest" description="Disordered" evidence="1">
    <location>
        <begin position="90"/>
        <end position="111"/>
    </location>
</feature>
<gene>
    <name evidence="2" type="ORF">HNP81_002878</name>
</gene>
<dbReference type="InterPro" id="IPR036390">
    <property type="entry name" value="WH_DNA-bd_sf"/>
</dbReference>
<organism evidence="2 3">
    <name type="scientific">Peribacillus huizhouensis</name>
    <dbReference type="NCBI Taxonomy" id="1501239"/>
    <lineage>
        <taxon>Bacteria</taxon>
        <taxon>Bacillati</taxon>
        <taxon>Bacillota</taxon>
        <taxon>Bacilli</taxon>
        <taxon>Bacillales</taxon>
        <taxon>Bacillaceae</taxon>
        <taxon>Peribacillus</taxon>
    </lineage>
</organism>
<reference evidence="2 3" key="1">
    <citation type="submission" date="2020-08" db="EMBL/GenBank/DDBJ databases">
        <title>Genomic Encyclopedia of Type Strains, Phase IV (KMG-IV): sequencing the most valuable type-strain genomes for metagenomic binning, comparative biology and taxonomic classification.</title>
        <authorList>
            <person name="Goeker M."/>
        </authorList>
    </citation>
    <scope>NUCLEOTIDE SEQUENCE [LARGE SCALE GENOMIC DNA]</scope>
    <source>
        <strain evidence="2 3">DSM 105481</strain>
    </source>
</reference>
<protein>
    <submittedName>
        <fullName evidence="2">ArsR family transcriptional regulator</fullName>
    </submittedName>
</protein>
<dbReference type="Gene3D" id="1.10.10.10">
    <property type="entry name" value="Winged helix-like DNA-binding domain superfamily/Winged helix DNA-binding domain"/>
    <property type="match status" value="1"/>
</dbReference>
<proteinExistence type="predicted"/>
<dbReference type="Proteomes" id="UP000626697">
    <property type="component" value="Unassembled WGS sequence"/>
</dbReference>
<dbReference type="Pfam" id="PF13730">
    <property type="entry name" value="HTH_36"/>
    <property type="match status" value="1"/>
</dbReference>
<dbReference type="RefSeq" id="WP_182503026.1">
    <property type="nucleotide sequence ID" value="NZ_JACJHX010000008.1"/>
</dbReference>
<evidence type="ECO:0000313" key="3">
    <source>
        <dbReference type="Proteomes" id="UP000626697"/>
    </source>
</evidence>
<evidence type="ECO:0000256" key="1">
    <source>
        <dbReference type="SAM" id="MobiDB-lite"/>
    </source>
</evidence>
<dbReference type="InterPro" id="IPR036388">
    <property type="entry name" value="WH-like_DNA-bd_sf"/>
</dbReference>
<keyword evidence="3" id="KW-1185">Reference proteome</keyword>
<sequence>MTERLVVDFRKRKFAQVTKSVLNDEVVLDKPIQKLVYTMLCMYADNTTKDSYPSIKTLAKKCYCSENTVRGALKKLQEVGVIDAETRYRSDGSQTSNIYQLVDPPSTFDDI</sequence>
<name>A0ABR6CRC8_9BACI</name>
<comment type="caution">
    <text evidence="2">The sequence shown here is derived from an EMBL/GenBank/DDBJ whole genome shotgun (WGS) entry which is preliminary data.</text>
</comment>
<evidence type="ECO:0000313" key="2">
    <source>
        <dbReference type="EMBL" id="MBA9027588.1"/>
    </source>
</evidence>
<accession>A0ABR6CRC8</accession>